<proteinExistence type="predicted"/>
<evidence type="ECO:0000313" key="2">
    <source>
        <dbReference type="Proteomes" id="UP001302719"/>
    </source>
</evidence>
<dbReference type="InterPro" id="IPR007479">
    <property type="entry name" value="ISC_FeS_clus_asmbl_IscsX"/>
</dbReference>
<dbReference type="GO" id="GO:0005829">
    <property type="term" value="C:cytosol"/>
    <property type="evidence" value="ECO:0007669"/>
    <property type="project" value="TreeGrafter"/>
</dbReference>
<organism evidence="1 2">
    <name type="scientific">Candidatus Nitrospira allomarina</name>
    <dbReference type="NCBI Taxonomy" id="3020900"/>
    <lineage>
        <taxon>Bacteria</taxon>
        <taxon>Pseudomonadati</taxon>
        <taxon>Nitrospirota</taxon>
        <taxon>Nitrospiria</taxon>
        <taxon>Nitrospirales</taxon>
        <taxon>Nitrospiraceae</taxon>
        <taxon>Nitrospira</taxon>
    </lineage>
</organism>
<dbReference type="InterPro" id="IPR036762">
    <property type="entry name" value="IscX-like_sf"/>
</dbReference>
<dbReference type="PANTHER" id="PTHR37532">
    <property type="entry name" value="PROTEIN ISCX"/>
    <property type="match status" value="1"/>
</dbReference>
<evidence type="ECO:0000313" key="1">
    <source>
        <dbReference type="EMBL" id="WNM58583.1"/>
    </source>
</evidence>
<dbReference type="Gene3D" id="1.10.10.600">
    <property type="entry name" value="IscX-like"/>
    <property type="match status" value="1"/>
</dbReference>
<dbReference type="RefSeq" id="WP_376753390.1">
    <property type="nucleotide sequence ID" value="NZ_CP116967.1"/>
</dbReference>
<dbReference type="PIRSF" id="PIRSF039003">
    <property type="entry name" value="IscX"/>
    <property type="match status" value="1"/>
</dbReference>
<dbReference type="Proteomes" id="UP001302719">
    <property type="component" value="Chromosome"/>
</dbReference>
<dbReference type="GO" id="GO:0008198">
    <property type="term" value="F:ferrous iron binding"/>
    <property type="evidence" value="ECO:0007669"/>
    <property type="project" value="TreeGrafter"/>
</dbReference>
<name>A0AA96GB76_9BACT</name>
<dbReference type="EMBL" id="CP116967">
    <property type="protein sequence ID" value="WNM58583.1"/>
    <property type="molecule type" value="Genomic_DNA"/>
</dbReference>
<gene>
    <name evidence="1" type="primary">iscX</name>
    <name evidence="1" type="ORF">PP769_02115</name>
</gene>
<dbReference type="GO" id="GO:0016226">
    <property type="term" value="P:iron-sulfur cluster assembly"/>
    <property type="evidence" value="ECO:0007669"/>
    <property type="project" value="InterPro"/>
</dbReference>
<protein>
    <submittedName>
        <fullName evidence="1">Fe-S cluster assembly protein IscX</fullName>
    </submittedName>
</protein>
<reference evidence="1 2" key="1">
    <citation type="submission" date="2023-01" db="EMBL/GenBank/DDBJ databases">
        <title>Cultivation and genomic characterization of new, ubiquitous marine nitrite-oxidizing bacteria from the Nitrospirales.</title>
        <authorList>
            <person name="Mueller A.J."/>
            <person name="Daebeler A."/>
            <person name="Herbold C.W."/>
            <person name="Kirkegaard R.H."/>
            <person name="Daims H."/>
        </authorList>
    </citation>
    <scope>NUCLEOTIDE SEQUENCE [LARGE SCALE GENOMIC DNA]</scope>
    <source>
        <strain evidence="1 2">VA</strain>
    </source>
</reference>
<accession>A0AA96GB76</accession>
<sequence length="72" mass="8498">MAQEFMWGDTEDIAIRLQEEHPDLDPLSVRFTDLHAWVVALPEFKDDPKTSNEKKLEAIQMAWYEEYQDAQS</sequence>
<dbReference type="AlphaFoldDB" id="A0AA96GB76"/>
<dbReference type="NCBIfam" id="TIGR03412">
    <property type="entry name" value="iscX_yfhJ"/>
    <property type="match status" value="1"/>
</dbReference>
<dbReference type="KEGG" id="nall:PP769_02115"/>
<dbReference type="Pfam" id="PF04384">
    <property type="entry name" value="Fe-S_assembly"/>
    <property type="match status" value="1"/>
</dbReference>
<dbReference type="PANTHER" id="PTHR37532:SF1">
    <property type="entry name" value="PROTEIN ISCX"/>
    <property type="match status" value="1"/>
</dbReference>
<dbReference type="SUPFAM" id="SSF140319">
    <property type="entry name" value="IscX-like"/>
    <property type="match status" value="1"/>
</dbReference>
<keyword evidence="2" id="KW-1185">Reference proteome</keyword>